<keyword evidence="1" id="KW-1133">Transmembrane helix</keyword>
<evidence type="ECO:0000313" key="3">
    <source>
        <dbReference type="Proteomes" id="UP000230423"/>
    </source>
</evidence>
<dbReference type="EMBL" id="KZ348787">
    <property type="protein sequence ID" value="PIO65725.1"/>
    <property type="molecule type" value="Genomic_DNA"/>
</dbReference>
<keyword evidence="1" id="KW-0472">Membrane</keyword>
<reference evidence="2 3" key="1">
    <citation type="submission" date="2015-09" db="EMBL/GenBank/DDBJ databases">
        <title>Draft genome of the parasitic nematode Teladorsagia circumcincta isolate WARC Sus (inbred).</title>
        <authorList>
            <person name="Mitreva M."/>
        </authorList>
    </citation>
    <scope>NUCLEOTIDE SEQUENCE [LARGE SCALE GENOMIC DNA]</scope>
    <source>
        <strain evidence="2 3">S</strain>
    </source>
</reference>
<organism evidence="2 3">
    <name type="scientific">Teladorsagia circumcincta</name>
    <name type="common">Brown stomach worm</name>
    <name type="synonym">Ostertagia circumcincta</name>
    <dbReference type="NCBI Taxonomy" id="45464"/>
    <lineage>
        <taxon>Eukaryota</taxon>
        <taxon>Metazoa</taxon>
        <taxon>Ecdysozoa</taxon>
        <taxon>Nematoda</taxon>
        <taxon>Chromadorea</taxon>
        <taxon>Rhabditida</taxon>
        <taxon>Rhabditina</taxon>
        <taxon>Rhabditomorpha</taxon>
        <taxon>Strongyloidea</taxon>
        <taxon>Trichostrongylidae</taxon>
        <taxon>Teladorsagia</taxon>
    </lineage>
</organism>
<sequence>IESSMGMQSNLDDVRRKDLTAQCPAGLIVLSTRELLIAFAIFAVLSIVVVSMGDSDEDDILISSMYS</sequence>
<evidence type="ECO:0000313" key="2">
    <source>
        <dbReference type="EMBL" id="PIO65725.1"/>
    </source>
</evidence>
<dbReference type="Proteomes" id="UP000230423">
    <property type="component" value="Unassembled WGS sequence"/>
</dbReference>
<proteinExistence type="predicted"/>
<dbReference type="AlphaFoldDB" id="A0A2G9U6D4"/>
<accession>A0A2G9U6D4</accession>
<keyword evidence="3" id="KW-1185">Reference proteome</keyword>
<keyword evidence="1" id="KW-0812">Transmembrane</keyword>
<evidence type="ECO:0000256" key="1">
    <source>
        <dbReference type="SAM" id="Phobius"/>
    </source>
</evidence>
<protein>
    <submittedName>
        <fullName evidence="2">Uncharacterized protein</fullName>
    </submittedName>
</protein>
<feature type="non-terminal residue" evidence="2">
    <location>
        <position position="1"/>
    </location>
</feature>
<gene>
    <name evidence="2" type="ORF">TELCIR_12588</name>
</gene>
<feature type="transmembrane region" description="Helical" evidence="1">
    <location>
        <begin position="35"/>
        <end position="53"/>
    </location>
</feature>
<name>A0A2G9U6D4_TELCI</name>
<dbReference type="OrthoDB" id="6076617at2759"/>